<comment type="caution">
    <text evidence="8">The sequence shown here is derived from an EMBL/GenBank/DDBJ whole genome shotgun (WGS) entry which is preliminary data.</text>
</comment>
<evidence type="ECO:0000259" key="7">
    <source>
        <dbReference type="Pfam" id="PF02687"/>
    </source>
</evidence>
<feature type="domain" description="ABC3 transporter permease C-terminal" evidence="7">
    <location>
        <begin position="722"/>
        <end position="835"/>
    </location>
</feature>
<dbReference type="RefSeq" id="WP_284100195.1">
    <property type="nucleotide sequence ID" value="NZ_JARRAF010000006.1"/>
</dbReference>
<evidence type="ECO:0000256" key="6">
    <source>
        <dbReference type="SAM" id="Phobius"/>
    </source>
</evidence>
<feature type="transmembrane region" description="Helical" evidence="6">
    <location>
        <begin position="434"/>
        <end position="460"/>
    </location>
</feature>
<feature type="transmembrane region" description="Helical" evidence="6">
    <location>
        <begin position="718"/>
        <end position="742"/>
    </location>
</feature>
<feature type="transmembrane region" description="Helical" evidence="6">
    <location>
        <begin position="408"/>
        <end position="428"/>
    </location>
</feature>
<evidence type="ECO:0000256" key="5">
    <source>
        <dbReference type="ARBA" id="ARBA00023136"/>
    </source>
</evidence>
<gene>
    <name evidence="8" type="ORF">PZA18_07495</name>
</gene>
<dbReference type="PANTHER" id="PTHR30287">
    <property type="entry name" value="MEMBRANE COMPONENT OF PREDICTED ABC SUPERFAMILY METABOLITE UPTAKE TRANSPORTER"/>
    <property type="match status" value="1"/>
</dbReference>
<keyword evidence="5 6" id="KW-0472">Membrane</keyword>
<reference evidence="8" key="1">
    <citation type="submission" date="2023-03" db="EMBL/GenBank/DDBJ databases">
        <title>Chitinimonas shenzhenensis gen. nov., sp. nov., a novel member of family Burkholderiaceae isolated from activated sludge collected in Shen Zhen, China.</title>
        <authorList>
            <person name="Wang X."/>
        </authorList>
    </citation>
    <scope>NUCLEOTIDE SEQUENCE</scope>
    <source>
        <strain evidence="8">DQS-5</strain>
    </source>
</reference>
<dbReference type="InterPro" id="IPR003838">
    <property type="entry name" value="ABC3_permease_C"/>
</dbReference>
<proteinExistence type="predicted"/>
<evidence type="ECO:0000313" key="8">
    <source>
        <dbReference type="EMBL" id="MDK2123891.1"/>
    </source>
</evidence>
<keyword evidence="3 6" id="KW-0812">Transmembrane</keyword>
<organism evidence="8 9">
    <name type="scientific">Parachitinimonas caeni</name>
    <dbReference type="NCBI Taxonomy" id="3031301"/>
    <lineage>
        <taxon>Bacteria</taxon>
        <taxon>Pseudomonadati</taxon>
        <taxon>Pseudomonadota</taxon>
        <taxon>Betaproteobacteria</taxon>
        <taxon>Neisseriales</taxon>
        <taxon>Chitinibacteraceae</taxon>
        <taxon>Parachitinimonas</taxon>
    </lineage>
</organism>
<accession>A0ABT7DUY9</accession>
<evidence type="ECO:0000256" key="1">
    <source>
        <dbReference type="ARBA" id="ARBA00004651"/>
    </source>
</evidence>
<feature type="domain" description="ABC3 transporter permease C-terminal" evidence="7">
    <location>
        <begin position="264"/>
        <end position="387"/>
    </location>
</feature>
<sequence length="847" mass="90111">MSVPPLSRGLLPQLAWAALRAQPGRSLSCLLAILIGVALGYAIHLINHSAVSEFSRATSAISGAADLSLRGKLPDALYAGLARDPAVAVASPMLEVMASLPGQRQPLHLLGVDALKAGQVSPRLIGQPEAVVETGTQPSGLALLEQDAIFLSPAARQWLGVKVGDFMTVQIGLQDVRWRVAGHLPAAGAGQRLGVIDIAAAQWRLHRPGELSRIDIKLKAGAEARALQQRWQARIPAGARFETPELAEQRSADMSRAYRVNLTVLGLVALFTGSFLVFSTQILSLLRRRSQLALLRVLGLRRDELVRLVLLEAILLGGLGSALGIAAGLGLASVALQLMGGDLGGGFFNGVSPSLQVEPVAMLGFFGLGLLATLAGSLFPTLEAAKARPARALKAGDEESVLEKARRFWPGVILFGLAALLLQCGPIGELPIPGYAAIACVLVGALWLMPWLAGQLLGLIPQSWRQSPIAGLALTQLKEAPGYAGVGLAGILSSFSLMVAMAIMVASFRVSVIDWLDHLLPADLYLRTASNGETAFLSAADQALIRATPGLTRVEFSRLQWISLDAQRPAVALVARSFDVTAADRHLPLVDAITPLSSGATPVWVSEAIVDLYGIRPGQTLALPLAGRQVPVTVAGVWRDYVRQQGSVVLTLKDYQRLTGDLNANDAALWPAPSVSATMLEAALRRQLPRGDRLEFAERGTIRQISLTIFDRSFAVTYLLEAVAVLVGLLGIGVSFGGQALARLREFGMLRHIGYRQRDIDQLLALEGALLASLGVVAGLVLGWLISQILIRVINPQSFHWSMQTSIPWTMLLTISAVLVGLSALTAVWAGRRALAVGAIRAVKEDW</sequence>
<feature type="transmembrane region" description="Helical" evidence="6">
    <location>
        <begin position="307"/>
        <end position="340"/>
    </location>
</feature>
<keyword evidence="2" id="KW-1003">Cell membrane</keyword>
<dbReference type="Pfam" id="PF02687">
    <property type="entry name" value="FtsX"/>
    <property type="match status" value="2"/>
</dbReference>
<dbReference type="EMBL" id="JARRAF010000006">
    <property type="protein sequence ID" value="MDK2123891.1"/>
    <property type="molecule type" value="Genomic_DNA"/>
</dbReference>
<evidence type="ECO:0000256" key="3">
    <source>
        <dbReference type="ARBA" id="ARBA00022692"/>
    </source>
</evidence>
<keyword evidence="9" id="KW-1185">Reference proteome</keyword>
<feature type="transmembrane region" description="Helical" evidence="6">
    <location>
        <begin position="264"/>
        <end position="286"/>
    </location>
</feature>
<dbReference type="Proteomes" id="UP001172778">
    <property type="component" value="Unassembled WGS sequence"/>
</dbReference>
<dbReference type="InterPro" id="IPR038766">
    <property type="entry name" value="Membrane_comp_ABC_pdt"/>
</dbReference>
<evidence type="ECO:0000256" key="2">
    <source>
        <dbReference type="ARBA" id="ARBA00022475"/>
    </source>
</evidence>
<feature type="transmembrane region" description="Helical" evidence="6">
    <location>
        <begin position="481"/>
        <end position="506"/>
    </location>
</feature>
<evidence type="ECO:0000313" key="9">
    <source>
        <dbReference type="Proteomes" id="UP001172778"/>
    </source>
</evidence>
<feature type="transmembrane region" description="Helical" evidence="6">
    <location>
        <begin position="806"/>
        <end position="831"/>
    </location>
</feature>
<feature type="transmembrane region" description="Helical" evidence="6">
    <location>
        <begin position="763"/>
        <end position="786"/>
    </location>
</feature>
<protein>
    <submittedName>
        <fullName evidence="8">ABC transporter permease</fullName>
    </submittedName>
</protein>
<comment type="subcellular location">
    <subcellularLocation>
        <location evidence="1">Cell membrane</location>
        <topology evidence="1">Multi-pass membrane protein</topology>
    </subcellularLocation>
</comment>
<dbReference type="PANTHER" id="PTHR30287:SF2">
    <property type="entry name" value="BLL1001 PROTEIN"/>
    <property type="match status" value="1"/>
</dbReference>
<name>A0ABT7DUY9_9NEIS</name>
<feature type="transmembrane region" description="Helical" evidence="6">
    <location>
        <begin position="360"/>
        <end position="382"/>
    </location>
</feature>
<keyword evidence="4 6" id="KW-1133">Transmembrane helix</keyword>
<evidence type="ECO:0000256" key="4">
    <source>
        <dbReference type="ARBA" id="ARBA00022989"/>
    </source>
</evidence>